<keyword evidence="5" id="KW-1185">Reference proteome</keyword>
<dbReference type="EMBL" id="LN650648">
    <property type="protein sequence ID" value="CEI73318.1"/>
    <property type="molecule type" value="Genomic_DNA"/>
</dbReference>
<sequence length="184" mass="21290">MKTTIIVASPSEKSFSKKIVEKLSKKLIENRAEYEIIDLYKDNFNPVMTEKEEQLYNEGKADDELVKKYQQSIRNSDEIILVFPVWFNNVPAILKGFFDKVFIKNFAFSEEDNKTKGLLSNIKSGMVITTSESNTSYLKDKLNNPIETVIIKGTLEVCGMKNIKYINLNVEDKEKEDVFESYFK</sequence>
<evidence type="ECO:0000313" key="4">
    <source>
        <dbReference type="EMBL" id="CEI73318.1"/>
    </source>
</evidence>
<dbReference type="InterPro" id="IPR051545">
    <property type="entry name" value="NAD(P)H_dehydrogenase_qn"/>
</dbReference>
<dbReference type="SUPFAM" id="SSF52218">
    <property type="entry name" value="Flavoproteins"/>
    <property type="match status" value="1"/>
</dbReference>
<dbReference type="InterPro" id="IPR029039">
    <property type="entry name" value="Flavoprotein-like_sf"/>
</dbReference>
<protein>
    <submittedName>
        <fullName evidence="4">Flavodoxin</fullName>
    </submittedName>
</protein>
<reference evidence="4 5" key="1">
    <citation type="submission" date="2014-09" db="EMBL/GenBank/DDBJ databases">
        <authorList>
            <person name="Hornung B.V."/>
        </authorList>
    </citation>
    <scope>NUCLEOTIDE SEQUENCE [LARGE SCALE GENOMIC DNA]</scope>
    <source>
        <strain evidence="4 5">FRIFI</strain>
    </source>
</reference>
<evidence type="ECO:0000256" key="2">
    <source>
        <dbReference type="ARBA" id="ARBA00023002"/>
    </source>
</evidence>
<evidence type="ECO:0000259" key="3">
    <source>
        <dbReference type="Pfam" id="PF02525"/>
    </source>
</evidence>
<evidence type="ECO:0000256" key="1">
    <source>
        <dbReference type="ARBA" id="ARBA00006252"/>
    </source>
</evidence>
<dbReference type="Pfam" id="PF02525">
    <property type="entry name" value="Flavodoxin_2"/>
    <property type="match status" value="1"/>
</dbReference>
<proteinExistence type="inferred from homology"/>
<dbReference type="PANTHER" id="PTHR10204">
    <property type="entry name" value="NAD P H OXIDOREDUCTASE-RELATED"/>
    <property type="match status" value="1"/>
</dbReference>
<gene>
    <name evidence="4" type="ORF">FRIFI_1787</name>
</gene>
<accession>A0A2P2BSJ5</accession>
<dbReference type="Proteomes" id="UP000245695">
    <property type="component" value="Chromosome 1"/>
</dbReference>
<dbReference type="Gene3D" id="3.40.50.360">
    <property type="match status" value="1"/>
</dbReference>
<name>A0A2P2BSJ5_9FIRM</name>
<dbReference type="InterPro" id="IPR003680">
    <property type="entry name" value="Flavodoxin_fold"/>
</dbReference>
<dbReference type="PANTHER" id="PTHR10204:SF34">
    <property type="entry name" value="NAD(P)H DEHYDROGENASE [QUINONE] 1 ISOFORM 1"/>
    <property type="match status" value="1"/>
</dbReference>
<dbReference type="KEGG" id="rhom:FRIFI_1787"/>
<comment type="similarity">
    <text evidence="1">Belongs to the NAD(P)H dehydrogenase (quinone) family.</text>
</comment>
<dbReference type="AlphaFoldDB" id="A0A2P2BSJ5"/>
<evidence type="ECO:0000313" key="5">
    <source>
        <dbReference type="Proteomes" id="UP000245695"/>
    </source>
</evidence>
<dbReference type="RefSeq" id="WP_166505652.1">
    <property type="nucleotide sequence ID" value="NZ_LN650648.1"/>
</dbReference>
<dbReference type="GO" id="GO:0003955">
    <property type="term" value="F:NAD(P)H dehydrogenase (quinone) activity"/>
    <property type="evidence" value="ECO:0007669"/>
    <property type="project" value="TreeGrafter"/>
</dbReference>
<dbReference type="GO" id="GO:0005829">
    <property type="term" value="C:cytosol"/>
    <property type="evidence" value="ECO:0007669"/>
    <property type="project" value="TreeGrafter"/>
</dbReference>
<organism evidence="4 5">
    <name type="scientific">Romboutsia hominis</name>
    <dbReference type="NCBI Taxonomy" id="1507512"/>
    <lineage>
        <taxon>Bacteria</taxon>
        <taxon>Bacillati</taxon>
        <taxon>Bacillota</taxon>
        <taxon>Clostridia</taxon>
        <taxon>Peptostreptococcales</taxon>
        <taxon>Peptostreptococcaceae</taxon>
        <taxon>Romboutsia</taxon>
    </lineage>
</organism>
<keyword evidence="2" id="KW-0560">Oxidoreductase</keyword>
<feature type="domain" description="Flavodoxin-like fold" evidence="3">
    <location>
        <begin position="1"/>
        <end position="176"/>
    </location>
</feature>